<dbReference type="EMBL" id="GGEC01026261">
    <property type="protein sequence ID" value="MBX06745.1"/>
    <property type="molecule type" value="Transcribed_RNA"/>
</dbReference>
<sequence>MLGSMFLEGNIRIMCNLSYLLVDLVVGRKEITKMTTLEVTNGCSQVSTNIIIDQLLPVVFLLPLWDRVDYDAI</sequence>
<dbReference type="AlphaFoldDB" id="A0A2P2KM33"/>
<evidence type="ECO:0000313" key="1">
    <source>
        <dbReference type="EMBL" id="MBX06745.1"/>
    </source>
</evidence>
<accession>A0A2P2KM33</accession>
<proteinExistence type="predicted"/>
<name>A0A2P2KM33_RHIMU</name>
<organism evidence="1">
    <name type="scientific">Rhizophora mucronata</name>
    <name type="common">Asiatic mangrove</name>
    <dbReference type="NCBI Taxonomy" id="61149"/>
    <lineage>
        <taxon>Eukaryota</taxon>
        <taxon>Viridiplantae</taxon>
        <taxon>Streptophyta</taxon>
        <taxon>Embryophyta</taxon>
        <taxon>Tracheophyta</taxon>
        <taxon>Spermatophyta</taxon>
        <taxon>Magnoliopsida</taxon>
        <taxon>eudicotyledons</taxon>
        <taxon>Gunneridae</taxon>
        <taxon>Pentapetalae</taxon>
        <taxon>rosids</taxon>
        <taxon>fabids</taxon>
        <taxon>Malpighiales</taxon>
        <taxon>Rhizophoraceae</taxon>
        <taxon>Rhizophora</taxon>
    </lineage>
</organism>
<protein>
    <submittedName>
        <fullName evidence="1">Uncharacterized protein</fullName>
    </submittedName>
</protein>
<reference evidence="1" key="1">
    <citation type="submission" date="2018-02" db="EMBL/GenBank/DDBJ databases">
        <title>Rhizophora mucronata_Transcriptome.</title>
        <authorList>
            <person name="Meera S.P."/>
            <person name="Sreeshan A."/>
            <person name="Augustine A."/>
        </authorList>
    </citation>
    <scope>NUCLEOTIDE SEQUENCE</scope>
    <source>
        <tissue evidence="1">Leaf</tissue>
    </source>
</reference>